<dbReference type="EMBL" id="HG996476">
    <property type="protein sequence ID" value="CAG1854057.1"/>
    <property type="molecule type" value="Genomic_DNA"/>
</dbReference>
<name>A0A804KY74_MUSAM</name>
<organism evidence="2 3">
    <name type="scientific">Musa acuminata subsp. malaccensis</name>
    <name type="common">Wild banana</name>
    <name type="synonym">Musa malaccensis</name>
    <dbReference type="NCBI Taxonomy" id="214687"/>
    <lineage>
        <taxon>Eukaryota</taxon>
        <taxon>Viridiplantae</taxon>
        <taxon>Streptophyta</taxon>
        <taxon>Embryophyta</taxon>
        <taxon>Tracheophyta</taxon>
        <taxon>Spermatophyta</taxon>
        <taxon>Magnoliopsida</taxon>
        <taxon>Liliopsida</taxon>
        <taxon>Zingiberales</taxon>
        <taxon>Musaceae</taxon>
        <taxon>Musa</taxon>
    </lineage>
</organism>
<evidence type="ECO:0000313" key="3">
    <source>
        <dbReference type="Proteomes" id="UP000012960"/>
    </source>
</evidence>
<protein>
    <submittedName>
        <fullName evidence="1">(wild Malaysian banana) hypothetical protein</fullName>
    </submittedName>
</protein>
<sequence>MLFPAFNPKIRKLERNQECFYLNRDFAVAKHTYYMPDSAW</sequence>
<dbReference type="EnsemblPlants" id="Ma10_t19890.1">
    <property type="protein sequence ID" value="Ma10_p19890.1"/>
    <property type="gene ID" value="Ma10_g19890"/>
</dbReference>
<dbReference type="AlphaFoldDB" id="A0A804KY74"/>
<keyword evidence="3" id="KW-1185">Reference proteome</keyword>
<evidence type="ECO:0000313" key="1">
    <source>
        <dbReference type="EMBL" id="CAG1854057.1"/>
    </source>
</evidence>
<dbReference type="InParanoid" id="A0A804KY74"/>
<dbReference type="Gramene" id="Ma10_t19890.1">
    <property type="protein sequence ID" value="Ma10_p19890.1"/>
    <property type="gene ID" value="Ma10_g19890"/>
</dbReference>
<reference evidence="1" key="1">
    <citation type="submission" date="2021-03" db="EMBL/GenBank/DDBJ databases">
        <authorList>
            <consortium name="Genoscope - CEA"/>
            <person name="William W."/>
        </authorList>
    </citation>
    <scope>NUCLEOTIDE SEQUENCE</scope>
    <source>
        <strain evidence="1">Doubled-haploid Pahang</strain>
    </source>
</reference>
<dbReference type="Proteomes" id="UP000012960">
    <property type="component" value="Unplaced"/>
</dbReference>
<proteinExistence type="predicted"/>
<accession>A0A804KY74</accession>
<evidence type="ECO:0000313" key="2">
    <source>
        <dbReference type="EnsemblPlants" id="Ma10_p19890.1"/>
    </source>
</evidence>
<reference evidence="2" key="2">
    <citation type="submission" date="2021-05" db="UniProtKB">
        <authorList>
            <consortium name="EnsemblPlants"/>
        </authorList>
    </citation>
    <scope>IDENTIFICATION</scope>
    <source>
        <strain evidence="2">subsp. malaccensis</strain>
    </source>
</reference>
<gene>
    <name evidence="1" type="ORF">GSMUA_322830.1</name>
</gene>